<dbReference type="InterPro" id="IPR042047">
    <property type="entry name" value="SleB_dom1"/>
</dbReference>
<dbReference type="Pfam" id="PF07486">
    <property type="entry name" value="Hydrolase_2"/>
    <property type="match status" value="1"/>
</dbReference>
<dbReference type="InterPro" id="IPR011105">
    <property type="entry name" value="Cell_wall_hydrolase_SleB"/>
</dbReference>
<evidence type="ECO:0000259" key="2">
    <source>
        <dbReference type="Pfam" id="PF07486"/>
    </source>
</evidence>
<feature type="region of interest" description="Disordered" evidence="1">
    <location>
        <begin position="179"/>
        <end position="199"/>
    </location>
</feature>
<comment type="caution">
    <text evidence="3">The sequence shown here is derived from an EMBL/GenBank/DDBJ whole genome shotgun (WGS) entry which is preliminary data.</text>
</comment>
<evidence type="ECO:0000256" key="1">
    <source>
        <dbReference type="SAM" id="MobiDB-lite"/>
    </source>
</evidence>
<feature type="domain" description="Cell wall hydrolase SleB" evidence="2">
    <location>
        <begin position="59"/>
        <end position="150"/>
    </location>
</feature>
<feature type="compositionally biased region" description="Low complexity" evidence="1">
    <location>
        <begin position="232"/>
        <end position="247"/>
    </location>
</feature>
<evidence type="ECO:0000313" key="3">
    <source>
        <dbReference type="EMBL" id="KKN89076.1"/>
    </source>
</evidence>
<dbReference type="GO" id="GO:0016787">
    <property type="term" value="F:hydrolase activity"/>
    <property type="evidence" value="ECO:0007669"/>
    <property type="project" value="InterPro"/>
</dbReference>
<dbReference type="EMBL" id="LAZR01000123">
    <property type="protein sequence ID" value="KKN89076.1"/>
    <property type="molecule type" value="Genomic_DNA"/>
</dbReference>
<reference evidence="3" key="1">
    <citation type="journal article" date="2015" name="Nature">
        <title>Complex archaea that bridge the gap between prokaryotes and eukaryotes.</title>
        <authorList>
            <person name="Spang A."/>
            <person name="Saw J.H."/>
            <person name="Jorgensen S.L."/>
            <person name="Zaremba-Niedzwiedzka K."/>
            <person name="Martijn J."/>
            <person name="Lind A.E."/>
            <person name="van Eijk R."/>
            <person name="Schleper C."/>
            <person name="Guy L."/>
            <person name="Ettema T.J."/>
        </authorList>
    </citation>
    <scope>NUCLEOTIDE SEQUENCE</scope>
</reference>
<feature type="region of interest" description="Disordered" evidence="1">
    <location>
        <begin position="229"/>
        <end position="288"/>
    </location>
</feature>
<gene>
    <name evidence="3" type="ORF">LCGC14_0242690</name>
</gene>
<sequence length="288" mass="30406">MTSIRSFRRLASVSIILLPFVLAACVGTPEIEDVIKPMSYGPSQECLARAMYFESNRSSPEGMLAVGTVVMNRVESGRYPTNVCDVVGQPRQFAPGVMTRQMGAGKELAMQTAAEVLSGKRHGGVENAKFFHTAGLRFPYNNMNYKAIAGGNAFYEKVSRSRRGDVRMASQAEIRGAGASGAIGRIRRNPKPKTDAGTQVAAVAKTKTKARTPEDSQFLALWQGLTTESPTQKPAEAQAAAAAPVPQGKSGRLSSDAELPDVSAELAAGTSVATANDPASDVGGIRGQ</sequence>
<dbReference type="Gene3D" id="1.10.10.2520">
    <property type="entry name" value="Cell wall hydrolase SleB, domain 1"/>
    <property type="match status" value="1"/>
</dbReference>
<dbReference type="PROSITE" id="PS51257">
    <property type="entry name" value="PROKAR_LIPOPROTEIN"/>
    <property type="match status" value="1"/>
</dbReference>
<organism evidence="3">
    <name type="scientific">marine sediment metagenome</name>
    <dbReference type="NCBI Taxonomy" id="412755"/>
    <lineage>
        <taxon>unclassified sequences</taxon>
        <taxon>metagenomes</taxon>
        <taxon>ecological metagenomes</taxon>
    </lineage>
</organism>
<name>A0A0F9WS39_9ZZZZ</name>
<proteinExistence type="predicted"/>
<accession>A0A0F9WS39</accession>
<dbReference type="AlphaFoldDB" id="A0A0F9WS39"/>
<protein>
    <recommendedName>
        <fullName evidence="2">Cell wall hydrolase SleB domain-containing protein</fullName>
    </recommendedName>
</protein>